<keyword evidence="3" id="KW-1185">Reference proteome</keyword>
<dbReference type="AlphaFoldDB" id="A0A1I2J5D9"/>
<dbReference type="InterPro" id="IPR001763">
    <property type="entry name" value="Rhodanese-like_dom"/>
</dbReference>
<dbReference type="Proteomes" id="UP000199771">
    <property type="component" value="Unassembled WGS sequence"/>
</dbReference>
<sequence length="104" mass="11558">MRTIDVHELQRRLARGDTLLLDVRTDEERRIAAIPGAVHIPLQELPQRLGELDPSRPIAVLCHHGVRSALAARLLEQRGFADVCNVDGGIDAWSAHIDPAVPRY</sequence>
<dbReference type="PANTHER" id="PTHR43031">
    <property type="entry name" value="FAD-DEPENDENT OXIDOREDUCTASE"/>
    <property type="match status" value="1"/>
</dbReference>
<dbReference type="STRING" id="1076937.SAMN04488120_105200"/>
<evidence type="ECO:0000313" key="2">
    <source>
        <dbReference type="EMBL" id="SFF49220.1"/>
    </source>
</evidence>
<evidence type="ECO:0000313" key="3">
    <source>
        <dbReference type="Proteomes" id="UP000199771"/>
    </source>
</evidence>
<dbReference type="InterPro" id="IPR036873">
    <property type="entry name" value="Rhodanese-like_dom_sf"/>
</dbReference>
<protein>
    <submittedName>
        <fullName evidence="2">Rhodanese-related sulfurtransferase</fullName>
    </submittedName>
</protein>
<dbReference type="PROSITE" id="PS50206">
    <property type="entry name" value="RHODANESE_3"/>
    <property type="match status" value="1"/>
</dbReference>
<accession>A0A1I2J5D9</accession>
<name>A0A1I2J5D9_9GAMM</name>
<gene>
    <name evidence="2" type="ORF">SAMN04488120_105200</name>
</gene>
<evidence type="ECO:0000259" key="1">
    <source>
        <dbReference type="PROSITE" id="PS50206"/>
    </source>
</evidence>
<keyword evidence="2" id="KW-0808">Transferase</keyword>
<dbReference type="OrthoDB" id="9811849at2"/>
<dbReference type="RefSeq" id="WP_091533366.1">
    <property type="nucleotide sequence ID" value="NZ_FOOC01000005.1"/>
</dbReference>
<reference evidence="2 3" key="1">
    <citation type="submission" date="2016-10" db="EMBL/GenBank/DDBJ databases">
        <authorList>
            <person name="de Groot N.N."/>
        </authorList>
    </citation>
    <scope>NUCLEOTIDE SEQUENCE [LARGE SCALE GENOMIC DNA]</scope>
    <source>
        <strain evidence="2 3">DSM 23609</strain>
    </source>
</reference>
<dbReference type="PANTHER" id="PTHR43031:SF17">
    <property type="entry name" value="SULFURTRANSFERASE YTWF-RELATED"/>
    <property type="match status" value="1"/>
</dbReference>
<dbReference type="Gene3D" id="3.40.250.10">
    <property type="entry name" value="Rhodanese-like domain"/>
    <property type="match status" value="1"/>
</dbReference>
<proteinExistence type="predicted"/>
<feature type="domain" description="Rhodanese" evidence="1">
    <location>
        <begin position="14"/>
        <end position="102"/>
    </location>
</feature>
<dbReference type="SMART" id="SM00450">
    <property type="entry name" value="RHOD"/>
    <property type="match status" value="1"/>
</dbReference>
<dbReference type="SUPFAM" id="SSF52821">
    <property type="entry name" value="Rhodanese/Cell cycle control phosphatase"/>
    <property type="match status" value="1"/>
</dbReference>
<dbReference type="EMBL" id="FOOC01000005">
    <property type="protein sequence ID" value="SFF49220.1"/>
    <property type="molecule type" value="Genomic_DNA"/>
</dbReference>
<dbReference type="Pfam" id="PF00581">
    <property type="entry name" value="Rhodanese"/>
    <property type="match status" value="1"/>
</dbReference>
<organism evidence="2 3">
    <name type="scientific">Fontimonas thermophila</name>
    <dbReference type="NCBI Taxonomy" id="1076937"/>
    <lineage>
        <taxon>Bacteria</taxon>
        <taxon>Pseudomonadati</taxon>
        <taxon>Pseudomonadota</taxon>
        <taxon>Gammaproteobacteria</taxon>
        <taxon>Nevskiales</taxon>
        <taxon>Nevskiaceae</taxon>
        <taxon>Fontimonas</taxon>
    </lineage>
</organism>
<dbReference type="InterPro" id="IPR050229">
    <property type="entry name" value="GlpE_sulfurtransferase"/>
</dbReference>
<dbReference type="GO" id="GO:0016740">
    <property type="term" value="F:transferase activity"/>
    <property type="evidence" value="ECO:0007669"/>
    <property type="project" value="UniProtKB-KW"/>
</dbReference>